<dbReference type="InterPro" id="IPR005546">
    <property type="entry name" value="Autotransporte_beta"/>
</dbReference>
<keyword evidence="3" id="KW-1185">Reference proteome</keyword>
<feature type="domain" description="Autotransporter" evidence="1">
    <location>
        <begin position="1"/>
        <end position="241"/>
    </location>
</feature>
<proteinExistence type="predicted"/>
<dbReference type="SMART" id="SM00869">
    <property type="entry name" value="Autotransporter"/>
    <property type="match status" value="1"/>
</dbReference>
<evidence type="ECO:0000313" key="3">
    <source>
        <dbReference type="Proteomes" id="UP000630805"/>
    </source>
</evidence>
<dbReference type="EMBL" id="JABXWT010000033">
    <property type="protein sequence ID" value="NVO58582.1"/>
    <property type="molecule type" value="Genomic_DNA"/>
</dbReference>
<dbReference type="Gene3D" id="2.40.128.130">
    <property type="entry name" value="Autotransporter beta-domain"/>
    <property type="match status" value="1"/>
</dbReference>
<name>A0ABX2PYF9_9RHOB</name>
<dbReference type="PROSITE" id="PS51208">
    <property type="entry name" value="AUTOTRANSPORTER"/>
    <property type="match status" value="1"/>
</dbReference>
<dbReference type="SUPFAM" id="SSF103515">
    <property type="entry name" value="Autotransporter"/>
    <property type="match status" value="1"/>
</dbReference>
<dbReference type="Proteomes" id="UP000630805">
    <property type="component" value="Unassembled WGS sequence"/>
</dbReference>
<evidence type="ECO:0000313" key="2">
    <source>
        <dbReference type="EMBL" id="NVO58582.1"/>
    </source>
</evidence>
<accession>A0ABX2PYF9</accession>
<protein>
    <submittedName>
        <fullName evidence="2">Autotransporter outer membrane beta-barrel domain-containing protein</fullName>
    </submittedName>
</protein>
<evidence type="ECO:0000259" key="1">
    <source>
        <dbReference type="PROSITE" id="PS51208"/>
    </source>
</evidence>
<gene>
    <name evidence="2" type="ORF">HW561_22650</name>
</gene>
<comment type="caution">
    <text evidence="2">The sequence shown here is derived from an EMBL/GenBank/DDBJ whole genome shotgun (WGS) entry which is preliminary data.</text>
</comment>
<dbReference type="InterPro" id="IPR036709">
    <property type="entry name" value="Autotransporte_beta_dom_sf"/>
</dbReference>
<reference evidence="2 3" key="1">
    <citation type="submission" date="2020-06" db="EMBL/GenBank/DDBJ databases">
        <authorList>
            <person name="Cao W.R."/>
        </authorList>
    </citation>
    <scope>NUCLEOTIDE SEQUENCE [LARGE SCALE GENOMIC DNA]</scope>
    <source>
        <strain evidence="2 3">B1Z28</strain>
    </source>
</reference>
<organism evidence="2 3">
    <name type="scientific">Ruegeria haliotis</name>
    <dbReference type="NCBI Taxonomy" id="2747601"/>
    <lineage>
        <taxon>Bacteria</taxon>
        <taxon>Pseudomonadati</taxon>
        <taxon>Pseudomonadota</taxon>
        <taxon>Alphaproteobacteria</taxon>
        <taxon>Rhodobacterales</taxon>
        <taxon>Roseobacteraceae</taxon>
        <taxon>Ruegeria</taxon>
    </lineage>
</organism>
<dbReference type="RefSeq" id="WP_176867623.1">
    <property type="nucleotide sequence ID" value="NZ_JABXWT010000033.1"/>
</dbReference>
<dbReference type="Pfam" id="PF03797">
    <property type="entry name" value="Autotransporter"/>
    <property type="match status" value="1"/>
</dbReference>
<sequence length="241" mass="25277">MSPCFNGSAGYSGQLENGLALALGLGVFRSDGDTNSTDFDTDGFYLDASVGRQIGAYTLEAGLGYGWLSTEKSRQINGSADANADYDSTLLTAYVGFERAFDVADGFGLLGFGDVRYTRQKDNGYTETGSSANVTVGDSTTDVIEVRLGAEAEKSLGSGGLVIGQLSGVMRRNLGDTDAAVTVFSSQQTLSFASTDFTGASVLVGYEHELVTGMKFEAIAEQEIGSNAQGPNFQAGLQWSF</sequence>